<gene>
    <name evidence="2" type="ORF">CRN84_14535</name>
    <name evidence="3" type="ORF">NCTC12282_04118</name>
</gene>
<protein>
    <submittedName>
        <fullName evidence="2">Uncharacterized protein</fullName>
    </submittedName>
</protein>
<dbReference type="Proteomes" id="UP000224974">
    <property type="component" value="Unassembled WGS sequence"/>
</dbReference>
<dbReference type="AlphaFoldDB" id="A0A2C6DJH2"/>
<keyword evidence="1" id="KW-1133">Transmembrane helix</keyword>
<feature type="transmembrane region" description="Helical" evidence="1">
    <location>
        <begin position="40"/>
        <end position="60"/>
    </location>
</feature>
<proteinExistence type="predicted"/>
<feature type="transmembrane region" description="Helical" evidence="1">
    <location>
        <begin position="6"/>
        <end position="28"/>
    </location>
</feature>
<sequence>MQIDTLIIIAIVIMVAVLLISRAIVGAMTKQSGMSITYRVLIFSSIFGLLFFILISIVLASI</sequence>
<dbReference type="EMBL" id="CAADJA010000002">
    <property type="protein sequence ID" value="VFS49685.1"/>
    <property type="molecule type" value="Genomic_DNA"/>
</dbReference>
<evidence type="ECO:0000313" key="3">
    <source>
        <dbReference type="EMBL" id="VFS49685.1"/>
    </source>
</evidence>
<reference evidence="2" key="2">
    <citation type="submission" date="2017-09" db="EMBL/GenBank/DDBJ databases">
        <title>FDA dAtabase for Regulatory Grade micrObial Sequences (FDA-ARGOS): Supporting development and validation of Infectious Disease Dx tests.</title>
        <authorList>
            <person name="Minogue T."/>
            <person name="Wolcott M."/>
            <person name="Wasieloski L."/>
            <person name="Aguilar W."/>
            <person name="Moore D."/>
            <person name="Tallon L.J."/>
            <person name="Sadzewicz L."/>
            <person name="Ott S."/>
            <person name="Zhao X."/>
            <person name="Nagaraj S."/>
            <person name="Vavikolanu K."/>
            <person name="Aluvathingal J."/>
            <person name="Nadendla S."/>
            <person name="Sichtig H."/>
        </authorList>
    </citation>
    <scope>NUCLEOTIDE SEQUENCE</scope>
    <source>
        <strain evidence="2">FDAARGOS_387</strain>
    </source>
</reference>
<evidence type="ECO:0000313" key="4">
    <source>
        <dbReference type="Proteomes" id="UP000224974"/>
    </source>
</evidence>
<dbReference type="EMBL" id="PDDX01000001">
    <property type="protein sequence ID" value="PHI30468.1"/>
    <property type="molecule type" value="Genomic_DNA"/>
</dbReference>
<evidence type="ECO:0000313" key="2">
    <source>
        <dbReference type="EMBL" id="PHI30468.1"/>
    </source>
</evidence>
<keyword evidence="1" id="KW-0812">Transmembrane</keyword>
<keyword evidence="1" id="KW-0472">Membrane</keyword>
<reference evidence="3 5" key="3">
    <citation type="submission" date="2019-03" db="EMBL/GenBank/DDBJ databases">
        <authorList>
            <consortium name="Pathogen Informatics"/>
        </authorList>
    </citation>
    <scope>NUCLEOTIDE SEQUENCE [LARGE SCALE GENOMIC DNA]</scope>
    <source>
        <strain evidence="3 5">NCTC12282</strain>
    </source>
</reference>
<dbReference type="Proteomes" id="UP000373449">
    <property type="component" value="Unassembled WGS sequence"/>
</dbReference>
<name>A0A2C6DJH2_9GAMM</name>
<organism evidence="2 4">
    <name type="scientific">Budvicia aquatica</name>
    <dbReference type="NCBI Taxonomy" id="82979"/>
    <lineage>
        <taxon>Bacteria</taxon>
        <taxon>Pseudomonadati</taxon>
        <taxon>Pseudomonadota</taxon>
        <taxon>Gammaproteobacteria</taxon>
        <taxon>Enterobacterales</taxon>
        <taxon>Budviciaceae</taxon>
        <taxon>Budvicia</taxon>
    </lineage>
</organism>
<reference evidence="4" key="1">
    <citation type="submission" date="2017-09" db="EMBL/GenBank/DDBJ databases">
        <title>FDA dAtabase for Regulatory Grade micrObial Sequences (FDA-ARGOS): Supporting development and validation of Infectious Disease Dx tests.</title>
        <authorList>
            <person name="Minogue T."/>
            <person name="Wolcott M."/>
            <person name="Wasieloski L."/>
            <person name="Aguilar W."/>
            <person name="Moore D."/>
            <person name="Tallon L."/>
            <person name="Sadzewicz L."/>
            <person name="Ott S."/>
            <person name="Zhao X."/>
            <person name="Nagaraj S."/>
            <person name="Vavikolanu K."/>
            <person name="Aluvathingal J."/>
            <person name="Nadendla S."/>
            <person name="Sichtig H."/>
        </authorList>
    </citation>
    <scope>NUCLEOTIDE SEQUENCE [LARGE SCALE GENOMIC DNA]</scope>
    <source>
        <strain evidence="4">FDAARGOS_387</strain>
    </source>
</reference>
<evidence type="ECO:0000256" key="1">
    <source>
        <dbReference type="SAM" id="Phobius"/>
    </source>
</evidence>
<accession>A0A2C6DJH2</accession>
<keyword evidence="4" id="KW-1185">Reference proteome</keyword>
<evidence type="ECO:0000313" key="5">
    <source>
        <dbReference type="Proteomes" id="UP000373449"/>
    </source>
</evidence>